<dbReference type="AlphaFoldDB" id="A0A9X2KJ87"/>
<name>A0A9X2KJ87_9HYPH</name>
<dbReference type="Proteomes" id="UP001155220">
    <property type="component" value="Unassembled WGS sequence"/>
</dbReference>
<evidence type="ECO:0000313" key="1">
    <source>
        <dbReference type="EMBL" id="MCP3056397.1"/>
    </source>
</evidence>
<accession>A0A9X2KJ87</accession>
<proteinExistence type="predicted"/>
<comment type="caution">
    <text evidence="1">The sequence shown here is derived from an EMBL/GenBank/DDBJ whole genome shotgun (WGS) entry which is preliminary data.</text>
</comment>
<keyword evidence="2" id="KW-1185">Reference proteome</keyword>
<dbReference type="EMBL" id="JALHBS010000090">
    <property type="protein sequence ID" value="MCP3056397.1"/>
    <property type="molecule type" value="Genomic_DNA"/>
</dbReference>
<organism evidence="1 2">
    <name type="scientific">Aurantimonas marianensis</name>
    <dbReference type="NCBI Taxonomy" id="2920428"/>
    <lineage>
        <taxon>Bacteria</taxon>
        <taxon>Pseudomonadati</taxon>
        <taxon>Pseudomonadota</taxon>
        <taxon>Alphaproteobacteria</taxon>
        <taxon>Hyphomicrobiales</taxon>
        <taxon>Aurantimonadaceae</taxon>
        <taxon>Aurantimonas</taxon>
    </lineage>
</organism>
<sequence>MIASLLAKRCDGAARETDAQHARGKLHIARRLGVEEGHDLTLGGIVIIEHDAMVRVVEHLSHHGMLGRDAPLVGKTRLRHLKRTFNVDSAADEPVIMPSMSVDRYFQSIPLKQS</sequence>
<protein>
    <submittedName>
        <fullName evidence="1">Uncharacterized protein</fullName>
    </submittedName>
</protein>
<gene>
    <name evidence="1" type="ORF">MJ956_14775</name>
</gene>
<evidence type="ECO:0000313" key="2">
    <source>
        <dbReference type="Proteomes" id="UP001155220"/>
    </source>
</evidence>
<dbReference type="RefSeq" id="WP_253965205.1">
    <property type="nucleotide sequence ID" value="NZ_JALHBS010000090.1"/>
</dbReference>
<reference evidence="1" key="1">
    <citation type="submission" date="2022-03" db="EMBL/GenBank/DDBJ databases">
        <title>Aurantimonas Liuensis sp. Nov., isolated from the hadal seawater of the Mariana Trench.</title>
        <authorList>
            <person name="Liu R."/>
        </authorList>
    </citation>
    <scope>NUCLEOTIDE SEQUENCE</scope>
    <source>
        <strain evidence="1">LRZ36</strain>
    </source>
</reference>